<name>A0A7M2WZX2_9BACT</name>
<feature type="domain" description="RecF/RecN/SMC N-terminal" evidence="10">
    <location>
        <begin position="2"/>
        <end position="528"/>
    </location>
</feature>
<comment type="similarity">
    <text evidence="2">Belongs to the RecN family.</text>
</comment>
<dbReference type="NCBIfam" id="TIGR00634">
    <property type="entry name" value="recN"/>
    <property type="match status" value="1"/>
</dbReference>
<dbReference type="KEGG" id="hbs:IPV69_03215"/>
<dbReference type="GO" id="GO:0005524">
    <property type="term" value="F:ATP binding"/>
    <property type="evidence" value="ECO:0007669"/>
    <property type="project" value="UniProtKB-KW"/>
</dbReference>
<keyword evidence="12" id="KW-1185">Reference proteome</keyword>
<dbReference type="InterPro" id="IPR003395">
    <property type="entry name" value="RecF/RecN/SMC_N"/>
</dbReference>
<sequence length="642" mass="69558">MLRELHISNLAVISDVRIALGPGLNCFTGATGAGKSLVIGAVEVLLGLRSPSEMLRPGADEGRVSGVFEVRGAELLSQLQALTDIPLADDGGELLLTRRLYASGRSSVSLNGHPITLAMLKLVAEHLVDVHGQHDHQYLLKPSNQLDVIDQFGGLLDLRSRYHAIYLQVIEARQRIAELDASRTLRRQQLELYRFQADEIDAANLDPAEYLELESRASVLTNLEKLKRDAGTVHTVIYEVDGSVLERLKGAASILMELSDLDTNLKPVAVAMRDATIQVEEAAYDLSRYLDKLDLDPAELAEVNDRLNAIHRVAQKYGNSVEGALAYREELRTNLAELEKASDDDSGLQARLVPMLADLRKLGAELTVKRTAIAKKLSPLIEGQLSDLGMEKAKFTIAVMPAGTCGVGVRPAIAVGTAAPQSDLGTPSGFDHVEFIAQTNPGQLAQPLRKIASGGELSRIMLALKGILAQGDRISVLVFDEIDSNVGGRLGSIIGNKLRSLAAHHQVLCITHLPQIASYADHHLTVRKEVVNDKTETQVRVMEGEERVQELAEMTGGQRITPTTLAQARELLEAARAEFATKPALPGERSRVKAPGAKPPSEKLPSPDDAPATDPPSPRSPARTAVRRPEPVRSKRVTGARR</sequence>
<dbReference type="GO" id="GO:0009432">
    <property type="term" value="P:SOS response"/>
    <property type="evidence" value="ECO:0007669"/>
    <property type="project" value="TreeGrafter"/>
</dbReference>
<evidence type="ECO:0000256" key="7">
    <source>
        <dbReference type="ARBA" id="ARBA00023204"/>
    </source>
</evidence>
<evidence type="ECO:0000256" key="3">
    <source>
        <dbReference type="ARBA" id="ARBA00021315"/>
    </source>
</evidence>
<keyword evidence="4" id="KW-0547">Nucleotide-binding</keyword>
<dbReference type="GO" id="GO:0043590">
    <property type="term" value="C:bacterial nucleoid"/>
    <property type="evidence" value="ECO:0007669"/>
    <property type="project" value="TreeGrafter"/>
</dbReference>
<keyword evidence="7" id="KW-0234">DNA repair</keyword>
<evidence type="ECO:0000256" key="1">
    <source>
        <dbReference type="ARBA" id="ARBA00003618"/>
    </source>
</evidence>
<keyword evidence="6" id="KW-0067">ATP-binding</keyword>
<gene>
    <name evidence="11" type="primary">recN</name>
    <name evidence="11" type="ORF">IPV69_03215</name>
</gene>
<evidence type="ECO:0000256" key="6">
    <source>
        <dbReference type="ARBA" id="ARBA00022840"/>
    </source>
</evidence>
<dbReference type="Pfam" id="PF02463">
    <property type="entry name" value="SMC_N"/>
    <property type="match status" value="1"/>
</dbReference>
<dbReference type="PANTHER" id="PTHR11059">
    <property type="entry name" value="DNA REPAIR PROTEIN RECN"/>
    <property type="match status" value="1"/>
</dbReference>
<dbReference type="AlphaFoldDB" id="A0A7M2WZX2"/>
<accession>A0A7M2WZX2</accession>
<dbReference type="GO" id="GO:0006310">
    <property type="term" value="P:DNA recombination"/>
    <property type="evidence" value="ECO:0007669"/>
    <property type="project" value="InterPro"/>
</dbReference>
<dbReference type="Gene3D" id="3.40.50.300">
    <property type="entry name" value="P-loop containing nucleotide triphosphate hydrolases"/>
    <property type="match status" value="2"/>
</dbReference>
<evidence type="ECO:0000256" key="2">
    <source>
        <dbReference type="ARBA" id="ARBA00009441"/>
    </source>
</evidence>
<proteinExistence type="inferred from homology"/>
<dbReference type="RefSeq" id="WP_206293472.1">
    <property type="nucleotide sequence ID" value="NZ_CP063458.1"/>
</dbReference>
<dbReference type="CDD" id="cd03241">
    <property type="entry name" value="ABC_RecN"/>
    <property type="match status" value="1"/>
</dbReference>
<dbReference type="EMBL" id="CP063458">
    <property type="protein sequence ID" value="QOV90391.1"/>
    <property type="molecule type" value="Genomic_DNA"/>
</dbReference>
<organism evidence="11 12">
    <name type="scientific">Humisphaera borealis</name>
    <dbReference type="NCBI Taxonomy" id="2807512"/>
    <lineage>
        <taxon>Bacteria</taxon>
        <taxon>Pseudomonadati</taxon>
        <taxon>Planctomycetota</taxon>
        <taxon>Phycisphaerae</taxon>
        <taxon>Tepidisphaerales</taxon>
        <taxon>Tepidisphaeraceae</taxon>
        <taxon>Humisphaera</taxon>
    </lineage>
</organism>
<evidence type="ECO:0000259" key="10">
    <source>
        <dbReference type="Pfam" id="PF02463"/>
    </source>
</evidence>
<protein>
    <recommendedName>
        <fullName evidence="3">DNA repair protein RecN</fullName>
    </recommendedName>
    <alternativeName>
        <fullName evidence="8">Recombination protein N</fullName>
    </alternativeName>
</protein>
<keyword evidence="5" id="KW-0227">DNA damage</keyword>
<dbReference type="PANTHER" id="PTHR11059:SF0">
    <property type="entry name" value="DNA REPAIR PROTEIN RECN"/>
    <property type="match status" value="1"/>
</dbReference>
<evidence type="ECO:0000256" key="4">
    <source>
        <dbReference type="ARBA" id="ARBA00022741"/>
    </source>
</evidence>
<dbReference type="FunFam" id="3.40.50.300:FF:000356">
    <property type="entry name" value="DNA repair protein RecN"/>
    <property type="match status" value="1"/>
</dbReference>
<dbReference type="Proteomes" id="UP000593765">
    <property type="component" value="Chromosome"/>
</dbReference>
<comment type="function">
    <text evidence="1">May be involved in recombinational repair of damaged DNA.</text>
</comment>
<evidence type="ECO:0000313" key="12">
    <source>
        <dbReference type="Proteomes" id="UP000593765"/>
    </source>
</evidence>
<dbReference type="GO" id="GO:0006281">
    <property type="term" value="P:DNA repair"/>
    <property type="evidence" value="ECO:0007669"/>
    <property type="project" value="UniProtKB-KW"/>
</dbReference>
<evidence type="ECO:0000313" key="11">
    <source>
        <dbReference type="EMBL" id="QOV90391.1"/>
    </source>
</evidence>
<evidence type="ECO:0000256" key="8">
    <source>
        <dbReference type="ARBA" id="ARBA00033408"/>
    </source>
</evidence>
<dbReference type="InterPro" id="IPR027417">
    <property type="entry name" value="P-loop_NTPase"/>
</dbReference>
<evidence type="ECO:0000256" key="9">
    <source>
        <dbReference type="SAM" id="MobiDB-lite"/>
    </source>
</evidence>
<dbReference type="InterPro" id="IPR004604">
    <property type="entry name" value="DNA_recomb/repair_RecN"/>
</dbReference>
<feature type="region of interest" description="Disordered" evidence="9">
    <location>
        <begin position="579"/>
        <end position="642"/>
    </location>
</feature>
<dbReference type="SUPFAM" id="SSF52540">
    <property type="entry name" value="P-loop containing nucleoside triphosphate hydrolases"/>
    <property type="match status" value="1"/>
</dbReference>
<evidence type="ECO:0000256" key="5">
    <source>
        <dbReference type="ARBA" id="ARBA00022763"/>
    </source>
</evidence>
<reference evidence="11 12" key="1">
    <citation type="submission" date="2020-10" db="EMBL/GenBank/DDBJ databases">
        <title>Wide distribution of Phycisphaera-like planctomycetes from WD2101 soil group in peatlands and genome analysis of the first cultivated representative.</title>
        <authorList>
            <person name="Dedysh S.N."/>
            <person name="Beletsky A.V."/>
            <person name="Ivanova A."/>
            <person name="Kulichevskaya I.S."/>
            <person name="Suzina N.E."/>
            <person name="Philippov D.A."/>
            <person name="Rakitin A.L."/>
            <person name="Mardanov A.V."/>
            <person name="Ravin N.V."/>
        </authorList>
    </citation>
    <scope>NUCLEOTIDE SEQUENCE [LARGE SCALE GENOMIC DNA]</scope>
    <source>
        <strain evidence="11 12">M1803</strain>
    </source>
</reference>